<dbReference type="STRING" id="390640.SAMN04488034_104221"/>
<dbReference type="PROSITE" id="PS51257">
    <property type="entry name" value="PROKAR_LIPOPROTEIN"/>
    <property type="match status" value="1"/>
</dbReference>
<dbReference type="Proteomes" id="UP000199448">
    <property type="component" value="Unassembled WGS sequence"/>
</dbReference>
<dbReference type="RefSeq" id="WP_093113487.1">
    <property type="nucleotide sequence ID" value="NZ_FNGG01000004.1"/>
</dbReference>
<dbReference type="AlphaFoldDB" id="A0A1H5NJ11"/>
<accession>A0A1H5NJ11</accession>
<organism evidence="1 2">
    <name type="scientific">Salinimicrobium catena</name>
    <dbReference type="NCBI Taxonomy" id="390640"/>
    <lineage>
        <taxon>Bacteria</taxon>
        <taxon>Pseudomonadati</taxon>
        <taxon>Bacteroidota</taxon>
        <taxon>Flavobacteriia</taxon>
        <taxon>Flavobacteriales</taxon>
        <taxon>Flavobacteriaceae</taxon>
        <taxon>Salinimicrobium</taxon>
    </lineage>
</organism>
<gene>
    <name evidence="1" type="ORF">SAMN04488034_104221</name>
</gene>
<proteinExistence type="predicted"/>
<dbReference type="OrthoDB" id="1448832at2"/>
<reference evidence="1 2" key="1">
    <citation type="submission" date="2016-10" db="EMBL/GenBank/DDBJ databases">
        <authorList>
            <person name="de Groot N.N."/>
        </authorList>
    </citation>
    <scope>NUCLEOTIDE SEQUENCE [LARGE SCALE GENOMIC DNA]</scope>
    <source>
        <strain evidence="1 2">DSM 23553</strain>
    </source>
</reference>
<protein>
    <submittedName>
        <fullName evidence="1">Uncharacterized protein</fullName>
    </submittedName>
</protein>
<sequence length="183" mass="20728">MKNLKDLLKIPLLTISIFFISVSCVKDVDLDQIEEIKLQPKAVVDLINFELNADLIPTLDLGNPFTTEEIIPFNVITDDLEESVVGIDLGFEYYNSLPRTFNVEINFLDDRNRVKQTRKFEIPPGSKNFPADNQLIFSFTTAKELELLSESTQVKAKFTMQPGPGATEGEIKLLSTATYQFEF</sequence>
<keyword evidence="2" id="KW-1185">Reference proteome</keyword>
<name>A0A1H5NJ11_9FLAO</name>
<evidence type="ECO:0000313" key="2">
    <source>
        <dbReference type="Proteomes" id="UP000199448"/>
    </source>
</evidence>
<dbReference type="EMBL" id="FNUG01000004">
    <property type="protein sequence ID" value="SEF01440.1"/>
    <property type="molecule type" value="Genomic_DNA"/>
</dbReference>
<evidence type="ECO:0000313" key="1">
    <source>
        <dbReference type="EMBL" id="SEF01440.1"/>
    </source>
</evidence>